<protein>
    <submittedName>
        <fullName evidence="1">Uncharacterized protein</fullName>
    </submittedName>
</protein>
<dbReference type="EMBL" id="ML738614">
    <property type="protein sequence ID" value="KAE8163773.1"/>
    <property type="molecule type" value="Genomic_DNA"/>
</dbReference>
<dbReference type="AlphaFoldDB" id="A0A5N6UZ67"/>
<gene>
    <name evidence="1" type="ORF">BDV40DRAFT_299117</name>
</gene>
<organism evidence="1 2">
    <name type="scientific">Aspergillus tamarii</name>
    <dbReference type="NCBI Taxonomy" id="41984"/>
    <lineage>
        <taxon>Eukaryota</taxon>
        <taxon>Fungi</taxon>
        <taxon>Dikarya</taxon>
        <taxon>Ascomycota</taxon>
        <taxon>Pezizomycotina</taxon>
        <taxon>Eurotiomycetes</taxon>
        <taxon>Eurotiomycetidae</taxon>
        <taxon>Eurotiales</taxon>
        <taxon>Aspergillaceae</taxon>
        <taxon>Aspergillus</taxon>
        <taxon>Aspergillus subgen. Circumdati</taxon>
    </lineage>
</organism>
<evidence type="ECO:0000313" key="1">
    <source>
        <dbReference type="EMBL" id="KAE8163773.1"/>
    </source>
</evidence>
<name>A0A5N6UZ67_ASPTM</name>
<accession>A0A5N6UZ67</accession>
<proteinExistence type="predicted"/>
<evidence type="ECO:0000313" key="2">
    <source>
        <dbReference type="Proteomes" id="UP000326950"/>
    </source>
</evidence>
<dbReference type="OrthoDB" id="3559580at2759"/>
<dbReference type="Proteomes" id="UP000326950">
    <property type="component" value="Unassembled WGS sequence"/>
</dbReference>
<sequence length="234" mass="26443">MTPANVTVARSISEFPKYWDSCELHKADTVFLTTDISQQPSAIHPGGNYTHRQIGQPQSAHALKVAEVLIRFVHPINKMWIMWHMRFQMQRLDILLAIPEGATGLTSVVNATSNGQFSRQYIPSPVTSGPTANETRGIRYKVWTNPKKVFKVRRVRLCLPSYNLASIIPLDIQAFAVVWYEDMGNAAPLRGDTKSLASDHELMTVGNFGSKIYTDIRRTVVFDEIDQYAWCFAL</sequence>
<reference evidence="1 2" key="1">
    <citation type="submission" date="2019-04" db="EMBL/GenBank/DDBJ databases">
        <title>Friends and foes A comparative genomics study of 23 Aspergillus species from section Flavi.</title>
        <authorList>
            <consortium name="DOE Joint Genome Institute"/>
            <person name="Kjaerbolling I."/>
            <person name="Vesth T."/>
            <person name="Frisvad J.C."/>
            <person name="Nybo J.L."/>
            <person name="Theobald S."/>
            <person name="Kildgaard S."/>
            <person name="Isbrandt T."/>
            <person name="Kuo A."/>
            <person name="Sato A."/>
            <person name="Lyhne E.K."/>
            <person name="Kogle M.E."/>
            <person name="Wiebenga A."/>
            <person name="Kun R.S."/>
            <person name="Lubbers R.J."/>
            <person name="Makela M.R."/>
            <person name="Barry K."/>
            <person name="Chovatia M."/>
            <person name="Clum A."/>
            <person name="Daum C."/>
            <person name="Haridas S."/>
            <person name="He G."/>
            <person name="LaButti K."/>
            <person name="Lipzen A."/>
            <person name="Mondo S."/>
            <person name="Riley R."/>
            <person name="Salamov A."/>
            <person name="Simmons B.A."/>
            <person name="Magnuson J.K."/>
            <person name="Henrissat B."/>
            <person name="Mortensen U.H."/>
            <person name="Larsen T.O."/>
            <person name="Devries R.P."/>
            <person name="Grigoriev I.V."/>
            <person name="Machida M."/>
            <person name="Baker S.E."/>
            <person name="Andersen M.R."/>
        </authorList>
    </citation>
    <scope>NUCLEOTIDE SEQUENCE [LARGE SCALE GENOMIC DNA]</scope>
    <source>
        <strain evidence="1 2">CBS 117626</strain>
    </source>
</reference>
<keyword evidence="2" id="KW-1185">Reference proteome</keyword>